<reference evidence="3 4" key="1">
    <citation type="journal article" date="2006" name="Nature">
        <title>Global trends of whole-genome duplications revealed by the ciliate Paramecium tetraurelia.</title>
        <authorList>
            <consortium name="Genoscope"/>
            <person name="Aury J.-M."/>
            <person name="Jaillon O."/>
            <person name="Duret L."/>
            <person name="Noel B."/>
            <person name="Jubin C."/>
            <person name="Porcel B.M."/>
            <person name="Segurens B."/>
            <person name="Daubin V."/>
            <person name="Anthouard V."/>
            <person name="Aiach N."/>
            <person name="Arnaiz O."/>
            <person name="Billaut A."/>
            <person name="Beisson J."/>
            <person name="Blanc I."/>
            <person name="Bouhouche K."/>
            <person name="Camara F."/>
            <person name="Duharcourt S."/>
            <person name="Guigo R."/>
            <person name="Gogendeau D."/>
            <person name="Katinka M."/>
            <person name="Keller A.-M."/>
            <person name="Kissmehl R."/>
            <person name="Klotz C."/>
            <person name="Koll F."/>
            <person name="Le Moue A."/>
            <person name="Lepere C."/>
            <person name="Malinsky S."/>
            <person name="Nowacki M."/>
            <person name="Nowak J.K."/>
            <person name="Plattner H."/>
            <person name="Poulain J."/>
            <person name="Ruiz F."/>
            <person name="Serrano V."/>
            <person name="Zagulski M."/>
            <person name="Dessen P."/>
            <person name="Betermier M."/>
            <person name="Weissenbach J."/>
            <person name="Scarpelli C."/>
            <person name="Schachter V."/>
            <person name="Sperling L."/>
            <person name="Meyer E."/>
            <person name="Cohen J."/>
            <person name="Wincker P."/>
        </authorList>
    </citation>
    <scope>NUCLEOTIDE SEQUENCE [LARGE SCALE GENOMIC DNA]</scope>
    <source>
        <strain evidence="3 4">Stock d4-2</strain>
    </source>
</reference>
<name>A0CZM5_PARTE</name>
<dbReference type="RefSeq" id="XP_001443639.1">
    <property type="nucleotide sequence ID" value="XM_001443602.1"/>
</dbReference>
<keyword evidence="2" id="KW-0812">Transmembrane</keyword>
<keyword evidence="2" id="KW-0472">Membrane</keyword>
<sequence>MYNQQLVQNQKQVINKVITPEQLYPKPPILYKQSNLNQQLPQPGHEGNPQKQKFSQLTYQPYLPNPEIDKIINKYKSPEIQKPSQQNQVCFDNRFQDPNSNILQRPNTLKNEDDSDKLNLINNRNQNSNQLRKDQKLTASQTDYKNDRLFKLIIIGIIILQSLYIISLLNSN</sequence>
<evidence type="ECO:0008006" key="5">
    <source>
        <dbReference type="Google" id="ProtNLM"/>
    </source>
</evidence>
<dbReference type="Proteomes" id="UP000000600">
    <property type="component" value="Unassembled WGS sequence"/>
</dbReference>
<accession>A0CZM5</accession>
<dbReference type="GeneID" id="5029424"/>
<gene>
    <name evidence="3" type="ORF">GSPATT00011815001</name>
</gene>
<dbReference type="HOGENOM" id="CLU_1558238_0_0_1"/>
<dbReference type="KEGG" id="ptm:GSPATT00011815001"/>
<feature type="transmembrane region" description="Helical" evidence="2">
    <location>
        <begin position="149"/>
        <end position="169"/>
    </location>
</feature>
<dbReference type="InParanoid" id="A0CZM5"/>
<evidence type="ECO:0000256" key="2">
    <source>
        <dbReference type="SAM" id="Phobius"/>
    </source>
</evidence>
<feature type="compositionally biased region" description="Low complexity" evidence="1">
    <location>
        <begin position="118"/>
        <end position="130"/>
    </location>
</feature>
<evidence type="ECO:0000313" key="3">
    <source>
        <dbReference type="EMBL" id="CAK76242.1"/>
    </source>
</evidence>
<protein>
    <recommendedName>
        <fullName evidence="5">Transmembrane protein</fullName>
    </recommendedName>
</protein>
<organism evidence="3 4">
    <name type="scientific">Paramecium tetraurelia</name>
    <dbReference type="NCBI Taxonomy" id="5888"/>
    <lineage>
        <taxon>Eukaryota</taxon>
        <taxon>Sar</taxon>
        <taxon>Alveolata</taxon>
        <taxon>Ciliophora</taxon>
        <taxon>Intramacronucleata</taxon>
        <taxon>Oligohymenophorea</taxon>
        <taxon>Peniculida</taxon>
        <taxon>Parameciidae</taxon>
        <taxon>Paramecium</taxon>
    </lineage>
</organism>
<evidence type="ECO:0000313" key="4">
    <source>
        <dbReference type="Proteomes" id="UP000000600"/>
    </source>
</evidence>
<keyword evidence="4" id="KW-1185">Reference proteome</keyword>
<keyword evidence="2" id="KW-1133">Transmembrane helix</keyword>
<proteinExistence type="predicted"/>
<dbReference type="AlphaFoldDB" id="A0CZM5"/>
<feature type="compositionally biased region" description="Polar residues" evidence="1">
    <location>
        <begin position="92"/>
        <end position="109"/>
    </location>
</feature>
<dbReference type="EMBL" id="CT868230">
    <property type="protein sequence ID" value="CAK76242.1"/>
    <property type="molecule type" value="Genomic_DNA"/>
</dbReference>
<evidence type="ECO:0000256" key="1">
    <source>
        <dbReference type="SAM" id="MobiDB-lite"/>
    </source>
</evidence>
<feature type="region of interest" description="Disordered" evidence="1">
    <location>
        <begin position="92"/>
        <end position="134"/>
    </location>
</feature>